<feature type="transmembrane region" description="Helical" evidence="8">
    <location>
        <begin position="265"/>
        <end position="284"/>
    </location>
</feature>
<dbReference type="InterPro" id="IPR003661">
    <property type="entry name" value="HisK_dim/P_dom"/>
</dbReference>
<feature type="transmembrane region" description="Helical" evidence="8">
    <location>
        <begin position="199"/>
        <end position="220"/>
    </location>
</feature>
<sequence>MRYILYIIFIFLTSSQIPVSARDFVIERSFLVDPTGELSIEDVQTLEFKPAPVILSRGYTASVTWLRVIVDSSTLAQLLVVVRPPYLDDVRLYSRTPNASGLPGAWQMRQQGDAFAFNQRDRHNLNFSFAIEPSAEKPTTVYVRLKTSSTTALFVAVQSIAEAEQFDSLLMLGSGIYAGILFVLILISLERFFITRDFLWGLNGIFQLITLIMAATFMGFHSKYIIPDNPTLANKGTSVVLILHFLISAIYSYKFFTAFEGPRINRIFFGCLYLVTPILFWQITNDHIQQAMELKSMMTLPSIILSFIISYQLKIEDKIIRNLIRFNYICLLIYLLYIMLPIMGWAPMSQPHLYPVIGPNLFASIMQYLILTRRDHLELRNQIHLHEKIEKTQAQLLWEQQRRAESASFMSMLLHELKNPLASIRLATQTLMSGRILQPKDQQIRINNIYESVDGMNAVLERCRHADRLDQGNWLPQKTPHDVAKLLSQWIQEHRLHHRLKADLPELLFAQIEIDLLKIMVMNLIDNALAYSPTDSIVEVKLIETNHPASEFLIAIYNSVGKVGWPDPDRVFTKYYRAQAAHQRTGSGLGLFLVKSIAQLHGGDASYQPQKDKIAFELRLPYQ</sequence>
<dbReference type="GO" id="GO:0000156">
    <property type="term" value="F:phosphorelay response regulator activity"/>
    <property type="evidence" value="ECO:0007669"/>
    <property type="project" value="TreeGrafter"/>
</dbReference>
<dbReference type="GO" id="GO:0005524">
    <property type="term" value="F:ATP binding"/>
    <property type="evidence" value="ECO:0007669"/>
    <property type="project" value="UniProtKB-KW"/>
</dbReference>
<dbReference type="OrthoDB" id="9812260at2"/>
<keyword evidence="4" id="KW-0547">Nucleotide-binding</keyword>
<protein>
    <recommendedName>
        <fullName evidence="2">histidine kinase</fullName>
        <ecNumber evidence="2">2.7.13.3</ecNumber>
    </recommendedName>
</protein>
<keyword evidence="7" id="KW-0902">Two-component regulatory system</keyword>
<dbReference type="InterPro" id="IPR050351">
    <property type="entry name" value="BphY/WalK/GraS-like"/>
</dbReference>
<dbReference type="PANTHER" id="PTHR42878">
    <property type="entry name" value="TWO-COMPONENT HISTIDINE KINASE"/>
    <property type="match status" value="1"/>
</dbReference>
<dbReference type="Gene3D" id="1.10.287.130">
    <property type="match status" value="1"/>
</dbReference>
<dbReference type="AlphaFoldDB" id="A0A1H9S6A4"/>
<evidence type="ECO:0000256" key="6">
    <source>
        <dbReference type="ARBA" id="ARBA00022840"/>
    </source>
</evidence>
<keyword evidence="8" id="KW-1133">Transmembrane helix</keyword>
<dbReference type="PROSITE" id="PS50109">
    <property type="entry name" value="HIS_KIN"/>
    <property type="match status" value="1"/>
</dbReference>
<dbReference type="InterPro" id="IPR011622">
    <property type="entry name" value="7TMR_DISM_rcpt_extracell_dom2"/>
</dbReference>
<evidence type="ECO:0000256" key="3">
    <source>
        <dbReference type="ARBA" id="ARBA00022679"/>
    </source>
</evidence>
<name>A0A1H9S6A4_9BURK</name>
<reference evidence="10 11" key="1">
    <citation type="submission" date="2016-10" db="EMBL/GenBank/DDBJ databases">
        <authorList>
            <person name="de Groot N.N."/>
        </authorList>
    </citation>
    <scope>NUCLEOTIDE SEQUENCE [LARGE SCALE GENOMIC DNA]</scope>
    <source>
        <strain evidence="10 11">ATCC 35958</strain>
    </source>
</reference>
<dbReference type="InterPro" id="IPR005467">
    <property type="entry name" value="His_kinase_dom"/>
</dbReference>
<feature type="transmembrane region" description="Helical" evidence="8">
    <location>
        <begin position="326"/>
        <end position="346"/>
    </location>
</feature>
<dbReference type="SUPFAM" id="SSF55874">
    <property type="entry name" value="ATPase domain of HSP90 chaperone/DNA topoisomerase II/histidine kinase"/>
    <property type="match status" value="1"/>
</dbReference>
<keyword evidence="8" id="KW-0812">Transmembrane</keyword>
<evidence type="ECO:0000256" key="2">
    <source>
        <dbReference type="ARBA" id="ARBA00012438"/>
    </source>
</evidence>
<dbReference type="CDD" id="cd00082">
    <property type="entry name" value="HisKA"/>
    <property type="match status" value="1"/>
</dbReference>
<organism evidence="10 11">
    <name type="scientific">Giesbergeria anulus</name>
    <dbReference type="NCBI Taxonomy" id="180197"/>
    <lineage>
        <taxon>Bacteria</taxon>
        <taxon>Pseudomonadati</taxon>
        <taxon>Pseudomonadota</taxon>
        <taxon>Betaproteobacteria</taxon>
        <taxon>Burkholderiales</taxon>
        <taxon>Comamonadaceae</taxon>
        <taxon>Giesbergeria</taxon>
    </lineage>
</organism>
<gene>
    <name evidence="10" type="ORF">SAMN02982919_03058</name>
</gene>
<dbReference type="PANTHER" id="PTHR42878:SF7">
    <property type="entry name" value="SENSOR HISTIDINE KINASE GLRK"/>
    <property type="match status" value="1"/>
</dbReference>
<dbReference type="EMBL" id="FOGD01000016">
    <property type="protein sequence ID" value="SER80468.1"/>
    <property type="molecule type" value="Genomic_DNA"/>
</dbReference>
<keyword evidence="3" id="KW-0808">Transferase</keyword>
<dbReference type="SUPFAM" id="SSF47384">
    <property type="entry name" value="Homodimeric domain of signal transducing histidine kinase"/>
    <property type="match status" value="1"/>
</dbReference>
<proteinExistence type="predicted"/>
<evidence type="ECO:0000313" key="10">
    <source>
        <dbReference type="EMBL" id="SER80468.1"/>
    </source>
</evidence>
<keyword evidence="11" id="KW-1185">Reference proteome</keyword>
<dbReference type="STRING" id="180197.SAMN02982919_03058"/>
<keyword evidence="6" id="KW-0067">ATP-binding</keyword>
<dbReference type="Pfam" id="PF00512">
    <property type="entry name" value="HisKA"/>
    <property type="match status" value="1"/>
</dbReference>
<dbReference type="RefSeq" id="WP_091459107.1">
    <property type="nucleotide sequence ID" value="NZ_FOGD01000016.1"/>
</dbReference>
<dbReference type="Gene3D" id="3.30.565.10">
    <property type="entry name" value="Histidine kinase-like ATPase, C-terminal domain"/>
    <property type="match status" value="1"/>
</dbReference>
<dbReference type="InterPro" id="IPR011623">
    <property type="entry name" value="7TMR_DISM_rcpt_extracell_dom1"/>
</dbReference>
<evidence type="ECO:0000256" key="8">
    <source>
        <dbReference type="SAM" id="Phobius"/>
    </source>
</evidence>
<dbReference type="Pfam" id="PF02518">
    <property type="entry name" value="HATPase_c"/>
    <property type="match status" value="1"/>
</dbReference>
<evidence type="ECO:0000256" key="7">
    <source>
        <dbReference type="ARBA" id="ARBA00023012"/>
    </source>
</evidence>
<evidence type="ECO:0000256" key="4">
    <source>
        <dbReference type="ARBA" id="ARBA00022741"/>
    </source>
</evidence>
<feature type="domain" description="Histidine kinase" evidence="9">
    <location>
        <begin position="412"/>
        <end position="623"/>
    </location>
</feature>
<dbReference type="SMART" id="SM00388">
    <property type="entry name" value="HisKA"/>
    <property type="match status" value="1"/>
</dbReference>
<dbReference type="Pfam" id="PF07696">
    <property type="entry name" value="7TMR-DISMED2"/>
    <property type="match status" value="1"/>
</dbReference>
<dbReference type="GO" id="GO:0000155">
    <property type="term" value="F:phosphorelay sensor kinase activity"/>
    <property type="evidence" value="ECO:0007669"/>
    <property type="project" value="InterPro"/>
</dbReference>
<dbReference type="InterPro" id="IPR003594">
    <property type="entry name" value="HATPase_dom"/>
</dbReference>
<dbReference type="InterPro" id="IPR036097">
    <property type="entry name" value="HisK_dim/P_sf"/>
</dbReference>
<keyword evidence="8" id="KW-0472">Membrane</keyword>
<dbReference type="Pfam" id="PF07695">
    <property type="entry name" value="7TMR-DISM_7TM"/>
    <property type="match status" value="1"/>
</dbReference>
<dbReference type="Proteomes" id="UP000199766">
    <property type="component" value="Unassembled WGS sequence"/>
</dbReference>
<evidence type="ECO:0000256" key="1">
    <source>
        <dbReference type="ARBA" id="ARBA00000085"/>
    </source>
</evidence>
<evidence type="ECO:0000313" key="11">
    <source>
        <dbReference type="Proteomes" id="UP000199766"/>
    </source>
</evidence>
<dbReference type="Gene3D" id="2.60.40.2380">
    <property type="match status" value="1"/>
</dbReference>
<dbReference type="SMART" id="SM00387">
    <property type="entry name" value="HATPase_c"/>
    <property type="match status" value="1"/>
</dbReference>
<comment type="catalytic activity">
    <reaction evidence="1">
        <text>ATP + protein L-histidine = ADP + protein N-phospho-L-histidine.</text>
        <dbReference type="EC" id="2.7.13.3"/>
    </reaction>
</comment>
<dbReference type="CDD" id="cd00075">
    <property type="entry name" value="HATPase"/>
    <property type="match status" value="1"/>
</dbReference>
<evidence type="ECO:0000256" key="5">
    <source>
        <dbReference type="ARBA" id="ARBA00022777"/>
    </source>
</evidence>
<keyword evidence="5 10" id="KW-0418">Kinase</keyword>
<feature type="transmembrane region" description="Helical" evidence="8">
    <location>
        <begin position="296"/>
        <end position="314"/>
    </location>
</feature>
<dbReference type="GO" id="GO:0007234">
    <property type="term" value="P:osmosensory signaling via phosphorelay pathway"/>
    <property type="evidence" value="ECO:0007669"/>
    <property type="project" value="TreeGrafter"/>
</dbReference>
<feature type="transmembrane region" description="Helical" evidence="8">
    <location>
        <begin position="169"/>
        <end position="187"/>
    </location>
</feature>
<dbReference type="InterPro" id="IPR036890">
    <property type="entry name" value="HATPase_C_sf"/>
</dbReference>
<accession>A0A1H9S6A4</accession>
<evidence type="ECO:0000259" key="9">
    <source>
        <dbReference type="PROSITE" id="PS50109"/>
    </source>
</evidence>
<dbReference type="EC" id="2.7.13.3" evidence="2"/>
<dbReference type="GO" id="GO:0030295">
    <property type="term" value="F:protein kinase activator activity"/>
    <property type="evidence" value="ECO:0007669"/>
    <property type="project" value="TreeGrafter"/>
</dbReference>
<feature type="transmembrane region" description="Helical" evidence="8">
    <location>
        <begin position="232"/>
        <end position="253"/>
    </location>
</feature>